<sequence length="256" mass="29426">MKTSKKLFYLFIFACCLSSCRSSKSMQADFRQLETSLFYELTTPEYKGTKNTKVYLDRIDKSKMPVFTKVKKDGSLFLPLLFVNYSSQDYAITMGESCLKENYCKFLTDALLAECNSSSCFYLTDSMHEMYSDSDYVLKVEIVQNETTSQVKIEQGNYYVYGGNDEESYYGEYSNRAAKKATTNLSFWVRLFKGNNCLTTNIYNVNKSFKCKDCSFEQTIDANQASLDNMAECLSLATKEMVEQISNEINLFLVVR</sequence>
<evidence type="ECO:0000313" key="1">
    <source>
        <dbReference type="EMBL" id="GAK36798.1"/>
    </source>
</evidence>
<keyword evidence="2" id="KW-1185">Reference proteome</keyword>
<dbReference type="EMBL" id="BAJS01000010">
    <property type="protein sequence ID" value="GAK36798.1"/>
    <property type="molecule type" value="Genomic_DNA"/>
</dbReference>
<dbReference type="AlphaFoldDB" id="A0A069D1K7"/>
<accession>A0A069D1K7</accession>
<dbReference type="STRING" id="1121097.GCA_000428125_01899"/>
<dbReference type="Proteomes" id="UP000027601">
    <property type="component" value="Unassembled WGS sequence"/>
</dbReference>
<reference evidence="1 2" key="1">
    <citation type="journal article" date="2015" name="Microbes Environ.">
        <title>Distribution and evolution of nitrogen fixation genes in the phylum bacteroidetes.</title>
        <authorList>
            <person name="Inoue J."/>
            <person name="Oshima K."/>
            <person name="Suda W."/>
            <person name="Sakamoto M."/>
            <person name="Iino T."/>
            <person name="Noda S."/>
            <person name="Hongoh Y."/>
            <person name="Hattori M."/>
            <person name="Ohkuma M."/>
        </authorList>
    </citation>
    <scope>NUCLEOTIDE SEQUENCE [LARGE SCALE GENOMIC DNA]</scope>
    <source>
        <strain evidence="1 2">JCM 15093</strain>
    </source>
</reference>
<protein>
    <submittedName>
        <fullName evidence="1">Uncharacterized protein</fullName>
    </submittedName>
</protein>
<gene>
    <name evidence="1" type="ORF">JCM15093_1990</name>
</gene>
<dbReference type="OrthoDB" id="1036237at2"/>
<proteinExistence type="predicted"/>
<dbReference type="eggNOG" id="ENOG50312H6">
    <property type="taxonomic scope" value="Bacteria"/>
</dbReference>
<evidence type="ECO:0000313" key="2">
    <source>
        <dbReference type="Proteomes" id="UP000027601"/>
    </source>
</evidence>
<name>A0A069D1K7_9BACE</name>
<comment type="caution">
    <text evidence="1">The sequence shown here is derived from an EMBL/GenBank/DDBJ whole genome shotgun (WGS) entry which is preliminary data.</text>
</comment>
<dbReference type="RefSeq" id="WP_024996625.1">
    <property type="nucleotide sequence ID" value="NZ_ATZI01000006.1"/>
</dbReference>
<organism evidence="1 2">
    <name type="scientific">Bacteroides graminisolvens DSM 19988 = JCM 15093</name>
    <dbReference type="NCBI Taxonomy" id="1121097"/>
    <lineage>
        <taxon>Bacteria</taxon>
        <taxon>Pseudomonadati</taxon>
        <taxon>Bacteroidota</taxon>
        <taxon>Bacteroidia</taxon>
        <taxon>Bacteroidales</taxon>
        <taxon>Bacteroidaceae</taxon>
        <taxon>Bacteroides</taxon>
    </lineage>
</organism>